<accession>A0A8S1AFR4</accession>
<evidence type="ECO:0000313" key="2">
    <source>
        <dbReference type="EMBL" id="CAB3245482.1"/>
    </source>
</evidence>
<keyword evidence="3" id="KW-1185">Reference proteome</keyword>
<protein>
    <submittedName>
        <fullName evidence="2">Uncharacterized protein</fullName>
    </submittedName>
</protein>
<reference evidence="2 3" key="1">
    <citation type="submission" date="2020-04" db="EMBL/GenBank/DDBJ databases">
        <authorList>
            <person name="Wallbank WR R."/>
            <person name="Pardo Diaz C."/>
            <person name="Kozak K."/>
            <person name="Martin S."/>
            <person name="Jiggins C."/>
            <person name="Moest M."/>
            <person name="Warren A I."/>
            <person name="Byers J.R.P. K."/>
            <person name="Montejo-Kovacevich G."/>
            <person name="Yen C E."/>
        </authorList>
    </citation>
    <scope>NUCLEOTIDE SEQUENCE [LARGE SCALE GENOMIC DNA]</scope>
</reference>
<gene>
    <name evidence="2" type="ORF">APLA_LOCUS10498</name>
</gene>
<proteinExistence type="predicted"/>
<dbReference type="EMBL" id="CADEBC010000524">
    <property type="protein sequence ID" value="CAB3245482.1"/>
    <property type="molecule type" value="Genomic_DNA"/>
</dbReference>
<organism evidence="2 3">
    <name type="scientific">Arctia plantaginis</name>
    <name type="common">Wood tiger moth</name>
    <name type="synonym">Phalaena plantaginis</name>
    <dbReference type="NCBI Taxonomy" id="874455"/>
    <lineage>
        <taxon>Eukaryota</taxon>
        <taxon>Metazoa</taxon>
        <taxon>Ecdysozoa</taxon>
        <taxon>Arthropoda</taxon>
        <taxon>Hexapoda</taxon>
        <taxon>Insecta</taxon>
        <taxon>Pterygota</taxon>
        <taxon>Neoptera</taxon>
        <taxon>Endopterygota</taxon>
        <taxon>Lepidoptera</taxon>
        <taxon>Glossata</taxon>
        <taxon>Ditrysia</taxon>
        <taxon>Noctuoidea</taxon>
        <taxon>Erebidae</taxon>
        <taxon>Arctiinae</taxon>
        <taxon>Arctia</taxon>
    </lineage>
</organism>
<keyword evidence="1" id="KW-0175">Coiled coil</keyword>
<comment type="caution">
    <text evidence="2">The sequence shown here is derived from an EMBL/GenBank/DDBJ whole genome shotgun (WGS) entry which is preliminary data.</text>
</comment>
<evidence type="ECO:0000256" key="1">
    <source>
        <dbReference type="SAM" id="Coils"/>
    </source>
</evidence>
<dbReference type="AlphaFoldDB" id="A0A8S1AFR4"/>
<feature type="coiled-coil region" evidence="1">
    <location>
        <begin position="5"/>
        <end position="32"/>
    </location>
</feature>
<name>A0A8S1AFR4_ARCPL</name>
<evidence type="ECO:0000313" key="3">
    <source>
        <dbReference type="Proteomes" id="UP000494106"/>
    </source>
</evidence>
<sequence length="69" mass="8034">MKVRLADIIVSMNELRKENEKLRAIVIELTEQLSSELHMREYKIEIDDVPENLNTTVVQLTKTVDNPLI</sequence>
<dbReference type="Proteomes" id="UP000494106">
    <property type="component" value="Unassembled WGS sequence"/>
</dbReference>
<dbReference type="OrthoDB" id="5984028at2759"/>